<organism evidence="2 3">
    <name type="scientific">Zizania palustris</name>
    <name type="common">Northern wild rice</name>
    <dbReference type="NCBI Taxonomy" id="103762"/>
    <lineage>
        <taxon>Eukaryota</taxon>
        <taxon>Viridiplantae</taxon>
        <taxon>Streptophyta</taxon>
        <taxon>Embryophyta</taxon>
        <taxon>Tracheophyta</taxon>
        <taxon>Spermatophyta</taxon>
        <taxon>Magnoliopsida</taxon>
        <taxon>Liliopsida</taxon>
        <taxon>Poales</taxon>
        <taxon>Poaceae</taxon>
        <taxon>BOP clade</taxon>
        <taxon>Oryzoideae</taxon>
        <taxon>Oryzeae</taxon>
        <taxon>Zizaniinae</taxon>
        <taxon>Zizania</taxon>
    </lineage>
</organism>
<sequence length="143" mass="15320">MVAAQREEGRRRPPVTRRRRRGSPAMEAAAAAPVAREMRGEGGEPSALIPYQPFYHMVSELGFLAPPLLLIQPSASPRRACASAAACLLARELAPPCACPGVSSRRRVPLSSRSGPLLSSAARELYRLVPPHPSPCPPARARP</sequence>
<accession>A0A8J5S3A4</accession>
<dbReference type="AlphaFoldDB" id="A0A8J5S3A4"/>
<dbReference type="Proteomes" id="UP000729402">
    <property type="component" value="Unassembled WGS sequence"/>
</dbReference>
<evidence type="ECO:0000313" key="2">
    <source>
        <dbReference type="EMBL" id="KAG8060162.1"/>
    </source>
</evidence>
<feature type="compositionally biased region" description="Basic residues" evidence="1">
    <location>
        <begin position="12"/>
        <end position="22"/>
    </location>
</feature>
<reference evidence="2" key="1">
    <citation type="journal article" date="2021" name="bioRxiv">
        <title>Whole Genome Assembly and Annotation of Northern Wild Rice, Zizania palustris L., Supports a Whole Genome Duplication in the Zizania Genus.</title>
        <authorList>
            <person name="Haas M."/>
            <person name="Kono T."/>
            <person name="Macchietto M."/>
            <person name="Millas R."/>
            <person name="McGilp L."/>
            <person name="Shao M."/>
            <person name="Duquette J."/>
            <person name="Hirsch C.N."/>
            <person name="Kimball J."/>
        </authorList>
    </citation>
    <scope>NUCLEOTIDE SEQUENCE</scope>
    <source>
        <tissue evidence="2">Fresh leaf tissue</tissue>
    </source>
</reference>
<evidence type="ECO:0000313" key="3">
    <source>
        <dbReference type="Proteomes" id="UP000729402"/>
    </source>
</evidence>
<feature type="region of interest" description="Disordered" evidence="1">
    <location>
        <begin position="1"/>
        <end position="42"/>
    </location>
</feature>
<gene>
    <name evidence="2" type="ORF">GUJ93_ZPchr0002g25458</name>
</gene>
<keyword evidence="3" id="KW-1185">Reference proteome</keyword>
<evidence type="ECO:0000256" key="1">
    <source>
        <dbReference type="SAM" id="MobiDB-lite"/>
    </source>
</evidence>
<name>A0A8J5S3A4_ZIZPA</name>
<proteinExistence type="predicted"/>
<dbReference type="EMBL" id="JAAALK010000287">
    <property type="protein sequence ID" value="KAG8060162.1"/>
    <property type="molecule type" value="Genomic_DNA"/>
</dbReference>
<feature type="compositionally biased region" description="Basic and acidic residues" evidence="1">
    <location>
        <begin position="1"/>
        <end position="11"/>
    </location>
</feature>
<comment type="caution">
    <text evidence="2">The sequence shown here is derived from an EMBL/GenBank/DDBJ whole genome shotgun (WGS) entry which is preliminary data.</text>
</comment>
<feature type="compositionally biased region" description="Low complexity" evidence="1">
    <location>
        <begin position="24"/>
        <end position="35"/>
    </location>
</feature>
<reference evidence="2" key="2">
    <citation type="submission" date="2021-02" db="EMBL/GenBank/DDBJ databases">
        <authorList>
            <person name="Kimball J.A."/>
            <person name="Haas M.W."/>
            <person name="Macchietto M."/>
            <person name="Kono T."/>
            <person name="Duquette J."/>
            <person name="Shao M."/>
        </authorList>
    </citation>
    <scope>NUCLEOTIDE SEQUENCE</scope>
    <source>
        <tissue evidence="2">Fresh leaf tissue</tissue>
    </source>
</reference>
<protein>
    <submittedName>
        <fullName evidence="2">Uncharacterized protein</fullName>
    </submittedName>
</protein>